<dbReference type="EMBL" id="NBCO01000014">
    <property type="protein sequence ID" value="ORC88923.1"/>
    <property type="molecule type" value="Genomic_DNA"/>
</dbReference>
<feature type="compositionally biased region" description="Basic and acidic residues" evidence="2">
    <location>
        <begin position="751"/>
        <end position="760"/>
    </location>
</feature>
<dbReference type="RefSeq" id="XP_028882989.1">
    <property type="nucleotide sequence ID" value="XM_029025579.1"/>
</dbReference>
<keyword evidence="1" id="KW-0175">Coiled coil</keyword>
<feature type="compositionally biased region" description="Basic residues" evidence="2">
    <location>
        <begin position="777"/>
        <end position="787"/>
    </location>
</feature>
<accession>A0A1X0NWS1</accession>
<feature type="region of interest" description="Disordered" evidence="2">
    <location>
        <begin position="816"/>
        <end position="842"/>
    </location>
</feature>
<dbReference type="InterPro" id="IPR038499">
    <property type="entry name" value="BRO1_sf"/>
</dbReference>
<evidence type="ECO:0000313" key="3">
    <source>
        <dbReference type="EMBL" id="ORC88923.1"/>
    </source>
</evidence>
<organism evidence="3 4">
    <name type="scientific">Trypanosoma theileri</name>
    <dbReference type="NCBI Taxonomy" id="67003"/>
    <lineage>
        <taxon>Eukaryota</taxon>
        <taxon>Discoba</taxon>
        <taxon>Euglenozoa</taxon>
        <taxon>Kinetoplastea</taxon>
        <taxon>Metakinetoplastina</taxon>
        <taxon>Trypanosomatida</taxon>
        <taxon>Trypanosomatidae</taxon>
        <taxon>Trypanosoma</taxon>
    </lineage>
</organism>
<feature type="coiled-coil region" evidence="1">
    <location>
        <begin position="661"/>
        <end position="691"/>
    </location>
</feature>
<sequence>MFPLATHESPVRWNTMLHDLLHSLGLAPTPAVEASLNTLTSYAESPLGLYSDASSGVRDAKAYTALLLALHNATASWPAALRDALTPSVVHVGKNVVPVCGPAMEIFVVLYNAAVSNCNAGCEAMARARVEQACSPPRRISGSSSPTTTPSASSKAAYKSFTAAAELALCAEQALAGESDKLLSASDRHLVRQNFDFRALHEYAQLCAALAKYVYSTTSGAVSKKHDTLGKLAHEVSVLRVPTSLSSDSMQMLPTLLLAAYHRHRAEHYNRAAKVPDMSLVLGHIAYAWRLVDEVQQHCIEKMKSSSSSKNKQQRNGWQLLGRLSATLIGGGGGGAETGGKWGRNNNDEDDQPEPFAKLTEFLQESDLIKIFPLVEVLISDIAKLHEKYQHENSVIYFTRPASEEDVIADTPEAAEALSGYTTPSEIVSLAVKINADLNTFGELPTAEMLREVQQEQGKTREMREEAQRRLDQVQQLVKKIKSVLRMPPEVKLKLQKLEKQLHHKGDFTFDALAVYMDETHDKVKQVMENHEDVSSDLYRAKCEYIGEYVAPFKITAELQERERLWRTKADAARDGAAKFLLHRRDLALCDALLLPLPVELRESLPQAESAAAQAKEVLASNTSTRSEITSILSLLKKVQDACTAAMDETPPHWEHVEQALQDLETVIVDARELTRDVESETKRMEREKSRIVVTPLRRLHDVQFETNGQTGNVRGRRGTSAKATSTATVSQKTTEKVTRRGRKRSPSLGEVKKLLKLEESEKDESEEENKGITVPRKTRGASRAKKTATIPEITSTKELPVAYVAPILRRRIMERLESSDSSESSRENSVEKGRRQRKPCR</sequence>
<evidence type="ECO:0000313" key="4">
    <source>
        <dbReference type="Proteomes" id="UP000192257"/>
    </source>
</evidence>
<evidence type="ECO:0000256" key="1">
    <source>
        <dbReference type="SAM" id="Coils"/>
    </source>
</evidence>
<gene>
    <name evidence="3" type="ORF">TM35_000141340</name>
</gene>
<dbReference type="OrthoDB" id="245906at2759"/>
<feature type="compositionally biased region" description="Low complexity" evidence="2">
    <location>
        <begin position="721"/>
        <end position="733"/>
    </location>
</feature>
<feature type="region of interest" description="Disordered" evidence="2">
    <location>
        <begin position="706"/>
        <end position="791"/>
    </location>
</feature>
<keyword evidence="4" id="KW-1185">Reference proteome</keyword>
<dbReference type="GeneID" id="39985359"/>
<evidence type="ECO:0000256" key="2">
    <source>
        <dbReference type="SAM" id="MobiDB-lite"/>
    </source>
</evidence>
<dbReference type="Gene3D" id="1.25.40.280">
    <property type="entry name" value="alix/aip1 like domains"/>
    <property type="match status" value="1"/>
</dbReference>
<comment type="caution">
    <text evidence="3">The sequence shown here is derived from an EMBL/GenBank/DDBJ whole genome shotgun (WGS) entry which is preliminary data.</text>
</comment>
<feature type="compositionally biased region" description="Basic and acidic residues" evidence="2">
    <location>
        <begin position="816"/>
        <end position="834"/>
    </location>
</feature>
<dbReference type="AlphaFoldDB" id="A0A1X0NWS1"/>
<dbReference type="Proteomes" id="UP000192257">
    <property type="component" value="Unassembled WGS sequence"/>
</dbReference>
<name>A0A1X0NWS1_9TRYP</name>
<protein>
    <submittedName>
        <fullName evidence="3">Uncharacterized protein</fullName>
    </submittedName>
</protein>
<feature type="coiled-coil region" evidence="1">
    <location>
        <begin position="450"/>
        <end position="484"/>
    </location>
</feature>
<proteinExistence type="predicted"/>
<dbReference type="VEuPathDB" id="TriTrypDB:TM35_000141340"/>
<reference evidence="3 4" key="1">
    <citation type="submission" date="2017-03" db="EMBL/GenBank/DDBJ databases">
        <title>An alternative strategy for trypanosome survival in the mammalian bloodstream revealed through genome and transcriptome analysis of the ubiquitous bovine parasite Trypanosoma (Megatrypanum) theileri.</title>
        <authorList>
            <person name="Kelly S."/>
            <person name="Ivens A."/>
            <person name="Mott A."/>
            <person name="O'Neill E."/>
            <person name="Emms D."/>
            <person name="Macleod O."/>
            <person name="Voorheis P."/>
            <person name="Matthews J."/>
            <person name="Matthews K."/>
            <person name="Carrington M."/>
        </authorList>
    </citation>
    <scope>NUCLEOTIDE SEQUENCE [LARGE SCALE GENOMIC DNA]</scope>
    <source>
        <strain evidence="3">Edinburgh</strain>
    </source>
</reference>